<dbReference type="InterPro" id="IPR011008">
    <property type="entry name" value="Dimeric_a/b-barrel"/>
</dbReference>
<keyword evidence="3" id="KW-1185">Reference proteome</keyword>
<comment type="caution">
    <text evidence="2">The sequence shown here is derived from an EMBL/GenBank/DDBJ whole genome shotgun (WGS) entry which is preliminary data.</text>
</comment>
<dbReference type="InterPro" id="IPR050404">
    <property type="entry name" value="Heme-degrading_MO"/>
</dbReference>
<proteinExistence type="predicted"/>
<dbReference type="PROSITE" id="PS51725">
    <property type="entry name" value="ABM"/>
    <property type="match status" value="1"/>
</dbReference>
<protein>
    <recommendedName>
        <fullName evidence="1">ABM domain-containing protein</fullName>
    </recommendedName>
</protein>
<reference evidence="2" key="1">
    <citation type="submission" date="2021-02" db="EMBL/GenBank/DDBJ databases">
        <authorList>
            <person name="Dougan E. K."/>
            <person name="Rhodes N."/>
            <person name="Thang M."/>
            <person name="Chan C."/>
        </authorList>
    </citation>
    <scope>NUCLEOTIDE SEQUENCE</scope>
</reference>
<dbReference type="AlphaFoldDB" id="A0A812XFB8"/>
<dbReference type="OrthoDB" id="427604at2759"/>
<dbReference type="Pfam" id="PF03992">
    <property type="entry name" value="ABM"/>
    <property type="match status" value="1"/>
</dbReference>
<dbReference type="InterPro" id="IPR007138">
    <property type="entry name" value="ABM_dom"/>
</dbReference>
<dbReference type="PANTHER" id="PTHR34474">
    <property type="entry name" value="SIGNAL TRANSDUCTION PROTEIN TRAP"/>
    <property type="match status" value="1"/>
</dbReference>
<dbReference type="Gene3D" id="3.30.70.100">
    <property type="match status" value="2"/>
</dbReference>
<gene>
    <name evidence="2" type="ORF">SPIL2461_LOCUS21072</name>
</gene>
<dbReference type="Proteomes" id="UP000649617">
    <property type="component" value="Unassembled WGS sequence"/>
</dbReference>
<accession>A0A812XFB8</accession>
<name>A0A812XFB8_SYMPI</name>
<dbReference type="SUPFAM" id="SSF54909">
    <property type="entry name" value="Dimeric alpha+beta barrel"/>
    <property type="match status" value="2"/>
</dbReference>
<sequence>MNRYRIREAGEAQFEQRWGGADAALAGMDGFRWFCLLRRVPSTPKSTGALSVVYNYDDEQFEDDYTYITLSVWDSKVQFEAASLAQTPKDADAEGKATFTKMAINGVATVTGPPKSALWDGMLLESKAPDIADSKVFVVMNRFTVKDDCEKEFEQRWAQRESKLQEADGFRFFQLLRRDQTPDDDVNYISMSAWTSRDAFDKWWGSKSFANMAQVQGSLLESATWRSIAVANGRVFAHSTERILSEGKRPSTPYLVGQVGQSAELEGWTSKTQGCSQPVHPSTFAAPTSSSCWVHVLRV</sequence>
<organism evidence="2 3">
    <name type="scientific">Symbiodinium pilosum</name>
    <name type="common">Dinoflagellate</name>
    <dbReference type="NCBI Taxonomy" id="2952"/>
    <lineage>
        <taxon>Eukaryota</taxon>
        <taxon>Sar</taxon>
        <taxon>Alveolata</taxon>
        <taxon>Dinophyceae</taxon>
        <taxon>Suessiales</taxon>
        <taxon>Symbiodiniaceae</taxon>
        <taxon>Symbiodinium</taxon>
    </lineage>
</organism>
<evidence type="ECO:0000313" key="2">
    <source>
        <dbReference type="EMBL" id="CAE7733278.1"/>
    </source>
</evidence>
<feature type="domain" description="ABM" evidence="1">
    <location>
        <begin position="137"/>
        <end position="229"/>
    </location>
</feature>
<evidence type="ECO:0000259" key="1">
    <source>
        <dbReference type="PROSITE" id="PS51725"/>
    </source>
</evidence>
<evidence type="ECO:0000313" key="3">
    <source>
        <dbReference type="Proteomes" id="UP000649617"/>
    </source>
</evidence>
<dbReference type="EMBL" id="CAJNIZ010045891">
    <property type="protein sequence ID" value="CAE7733278.1"/>
    <property type="molecule type" value="Genomic_DNA"/>
</dbReference>
<dbReference type="PANTHER" id="PTHR34474:SF2">
    <property type="entry name" value="SIGNAL TRANSDUCTION PROTEIN TRAP"/>
    <property type="match status" value="1"/>
</dbReference>